<dbReference type="InterPro" id="IPR016040">
    <property type="entry name" value="NAD(P)-bd_dom"/>
</dbReference>
<dbReference type="RefSeq" id="WP_256763366.1">
    <property type="nucleotide sequence ID" value="NZ_JANIGO010000001.1"/>
</dbReference>
<dbReference type="PANTHER" id="PTHR14097">
    <property type="entry name" value="OXIDOREDUCTASE HTATIP2"/>
    <property type="match status" value="1"/>
</dbReference>
<proteinExistence type="predicted"/>
<dbReference type="Proteomes" id="UP001204142">
    <property type="component" value="Unassembled WGS sequence"/>
</dbReference>
<comment type="caution">
    <text evidence="2">The sequence shown here is derived from an EMBL/GenBank/DDBJ whole genome shotgun (WGS) entry which is preliminary data.</text>
</comment>
<feature type="domain" description="NAD(P)-binding" evidence="1">
    <location>
        <begin position="8"/>
        <end position="166"/>
    </location>
</feature>
<dbReference type="Gene3D" id="3.40.50.720">
    <property type="entry name" value="NAD(P)-binding Rossmann-like Domain"/>
    <property type="match status" value="1"/>
</dbReference>
<accession>A0ABT1WDS3</accession>
<name>A0ABT1WDS3_9BURK</name>
<dbReference type="SUPFAM" id="SSF51735">
    <property type="entry name" value="NAD(P)-binding Rossmann-fold domains"/>
    <property type="match status" value="1"/>
</dbReference>
<dbReference type="PANTHER" id="PTHR14097:SF7">
    <property type="entry name" value="OXIDOREDUCTASE HTATIP2"/>
    <property type="match status" value="1"/>
</dbReference>
<reference evidence="2 3" key="1">
    <citation type="submission" date="2022-07" db="EMBL/GenBank/DDBJ databases">
        <authorList>
            <person name="Xamxidin M."/>
            <person name="Wu M."/>
        </authorList>
    </citation>
    <scope>NUCLEOTIDE SEQUENCE [LARGE SCALE GENOMIC DNA]</scope>
    <source>
        <strain evidence="2 3">NBRC 111650</strain>
    </source>
</reference>
<dbReference type="InterPro" id="IPR036291">
    <property type="entry name" value="NAD(P)-bd_dom_sf"/>
</dbReference>
<evidence type="ECO:0000313" key="2">
    <source>
        <dbReference type="EMBL" id="MCQ8895669.1"/>
    </source>
</evidence>
<keyword evidence="3" id="KW-1185">Reference proteome</keyword>
<sequence>MASLLLFGATGVVGRAVLNLALKHPDVHQVTAVTRRPLAASLLAQHPKLCNPVVDMANLPSDAPWWKADAIICTLGTTIKQAGTPEKFREVDLHLVNNVATLAARHGTHTAVLNSSSMANPKARGLYLRTKGEAEQAVLKAGFQRVVIARPGLLDGDREEFRLGEEIGVKASRLLNPLLPKRLRSVKVERLAAVMLAEALRNNPNHTILESEKFQAD</sequence>
<dbReference type="EMBL" id="JANIGO010000001">
    <property type="protein sequence ID" value="MCQ8895669.1"/>
    <property type="molecule type" value="Genomic_DNA"/>
</dbReference>
<gene>
    <name evidence="2" type="ORF">NQT62_04325</name>
</gene>
<evidence type="ECO:0000313" key="3">
    <source>
        <dbReference type="Proteomes" id="UP001204142"/>
    </source>
</evidence>
<dbReference type="Pfam" id="PF13460">
    <property type="entry name" value="NAD_binding_10"/>
    <property type="match status" value="1"/>
</dbReference>
<evidence type="ECO:0000259" key="1">
    <source>
        <dbReference type="Pfam" id="PF13460"/>
    </source>
</evidence>
<organism evidence="2 3">
    <name type="scientific">Limnobacter humi</name>
    <dbReference type="NCBI Taxonomy" id="1778671"/>
    <lineage>
        <taxon>Bacteria</taxon>
        <taxon>Pseudomonadati</taxon>
        <taxon>Pseudomonadota</taxon>
        <taxon>Betaproteobacteria</taxon>
        <taxon>Burkholderiales</taxon>
        <taxon>Burkholderiaceae</taxon>
        <taxon>Limnobacter</taxon>
    </lineage>
</organism>
<protein>
    <submittedName>
        <fullName evidence="2">NAD(P)H-binding protein</fullName>
    </submittedName>
</protein>